<comment type="caution">
    <text evidence="3">The sequence shown here is derived from an EMBL/GenBank/DDBJ whole genome shotgun (WGS) entry which is preliminary data.</text>
</comment>
<feature type="compositionally biased region" description="Basic and acidic residues" evidence="1">
    <location>
        <begin position="277"/>
        <end position="290"/>
    </location>
</feature>
<sequence>MVMEPINVVVNDSEYTYKRIDDDNNLAPKVTMVPDITLVDRPKADTGTNSLDETLKSTPKEVTAAETMVPDITLVPIIASIEPTSVDAALKDEYWINAMQEELLQFKHNNVWTLVPKPEGANIIGTKWIFKNKTGEAGYVTRNKARLVAQGYAQVEGIDFDGKYAPVTRLEAIRLLLDSLFFLPCVDRCFRSICVNNGEHQERLSFQEHSTTKTIPTTVRKILDVFIPTPSLHHAASEEPGPFHDSPPVKSSVPDDDTAPHPHLEPAPVPVDEFTETEGRIDVPDDKTLVNDENVEPTNTSTTNTIELDVHNDFQPGTQQSPEVSRPTEKKFQ</sequence>
<evidence type="ECO:0000313" key="3">
    <source>
        <dbReference type="EMBL" id="TYK26469.1"/>
    </source>
</evidence>
<name>A0A5D3DSM9_CUCMM</name>
<gene>
    <name evidence="3" type="ORF">E5676_scaffold313G00340</name>
</gene>
<evidence type="ECO:0000313" key="4">
    <source>
        <dbReference type="Proteomes" id="UP000321947"/>
    </source>
</evidence>
<feature type="compositionally biased region" description="Polar residues" evidence="1">
    <location>
        <begin position="296"/>
        <end position="306"/>
    </location>
</feature>
<evidence type="ECO:0000259" key="2">
    <source>
        <dbReference type="Pfam" id="PF07727"/>
    </source>
</evidence>
<feature type="domain" description="Reverse transcriptase Ty1/copia-type" evidence="2">
    <location>
        <begin position="109"/>
        <end position="177"/>
    </location>
</feature>
<organism evidence="3 4">
    <name type="scientific">Cucumis melo var. makuwa</name>
    <name type="common">Oriental melon</name>
    <dbReference type="NCBI Taxonomy" id="1194695"/>
    <lineage>
        <taxon>Eukaryota</taxon>
        <taxon>Viridiplantae</taxon>
        <taxon>Streptophyta</taxon>
        <taxon>Embryophyta</taxon>
        <taxon>Tracheophyta</taxon>
        <taxon>Spermatophyta</taxon>
        <taxon>Magnoliopsida</taxon>
        <taxon>eudicotyledons</taxon>
        <taxon>Gunneridae</taxon>
        <taxon>Pentapetalae</taxon>
        <taxon>rosids</taxon>
        <taxon>fabids</taxon>
        <taxon>Cucurbitales</taxon>
        <taxon>Cucurbitaceae</taxon>
        <taxon>Benincaseae</taxon>
        <taxon>Cucumis</taxon>
    </lineage>
</organism>
<feature type="region of interest" description="Disordered" evidence="1">
    <location>
        <begin position="233"/>
        <end position="333"/>
    </location>
</feature>
<proteinExistence type="predicted"/>
<evidence type="ECO:0000256" key="1">
    <source>
        <dbReference type="SAM" id="MobiDB-lite"/>
    </source>
</evidence>
<dbReference type="Pfam" id="PF07727">
    <property type="entry name" value="RVT_2"/>
    <property type="match status" value="1"/>
</dbReference>
<dbReference type="Proteomes" id="UP000321947">
    <property type="component" value="Unassembled WGS sequence"/>
</dbReference>
<reference evidence="3 4" key="1">
    <citation type="submission" date="2019-08" db="EMBL/GenBank/DDBJ databases">
        <title>Draft genome sequences of two oriental melons (Cucumis melo L. var makuwa).</title>
        <authorList>
            <person name="Kwon S.-Y."/>
        </authorList>
    </citation>
    <scope>NUCLEOTIDE SEQUENCE [LARGE SCALE GENOMIC DNA]</scope>
    <source>
        <strain evidence="4">cv. Chang Bougi</strain>
        <tissue evidence="3">Leaf</tissue>
    </source>
</reference>
<dbReference type="AlphaFoldDB" id="A0A5D3DSM9"/>
<accession>A0A5D3DSM9</accession>
<dbReference type="EMBL" id="SSTD01003373">
    <property type="protein sequence ID" value="TYK26469.1"/>
    <property type="molecule type" value="Genomic_DNA"/>
</dbReference>
<dbReference type="InterPro" id="IPR013103">
    <property type="entry name" value="RVT_2"/>
</dbReference>
<protein>
    <submittedName>
        <fullName evidence="3">Putative mitochondrial protein</fullName>
    </submittedName>
</protein>